<dbReference type="EMBL" id="JBHUIT010000008">
    <property type="protein sequence ID" value="MFD2256509.1"/>
    <property type="molecule type" value="Genomic_DNA"/>
</dbReference>
<keyword evidence="4 7" id="KW-0808">Transferase</keyword>
<evidence type="ECO:0000256" key="6">
    <source>
        <dbReference type="ARBA" id="ARBA00047942"/>
    </source>
</evidence>
<evidence type="ECO:0000256" key="7">
    <source>
        <dbReference type="RuleBase" id="RU361257"/>
    </source>
</evidence>
<comment type="catalytic activity">
    <reaction evidence="6 7">
        <text>a 2'-deoxyadenosine in DNA + S-adenosyl-L-methionine = an N(6)-methyl-2'-deoxyadenosine in DNA + S-adenosyl-L-homocysteine + H(+)</text>
        <dbReference type="Rhea" id="RHEA:15197"/>
        <dbReference type="Rhea" id="RHEA-COMP:12418"/>
        <dbReference type="Rhea" id="RHEA-COMP:12419"/>
        <dbReference type="ChEBI" id="CHEBI:15378"/>
        <dbReference type="ChEBI" id="CHEBI:57856"/>
        <dbReference type="ChEBI" id="CHEBI:59789"/>
        <dbReference type="ChEBI" id="CHEBI:90615"/>
        <dbReference type="ChEBI" id="CHEBI:90616"/>
        <dbReference type="EC" id="2.1.1.72"/>
    </reaction>
</comment>
<dbReference type="PANTHER" id="PTHR30481">
    <property type="entry name" value="DNA ADENINE METHYLASE"/>
    <property type="match status" value="1"/>
</dbReference>
<dbReference type="InterPro" id="IPR023095">
    <property type="entry name" value="Ade_MeTrfase_dom_2"/>
</dbReference>
<dbReference type="RefSeq" id="WP_386819789.1">
    <property type="nucleotide sequence ID" value="NZ_JBHUIT010000008.1"/>
</dbReference>
<comment type="caution">
    <text evidence="8">The sequence shown here is derived from an EMBL/GenBank/DDBJ whole genome shotgun (WGS) entry which is preliminary data.</text>
</comment>
<dbReference type="Gene3D" id="3.40.50.150">
    <property type="entry name" value="Vaccinia Virus protein VP39"/>
    <property type="match status" value="1"/>
</dbReference>
<dbReference type="NCBIfam" id="TIGR00571">
    <property type="entry name" value="dam"/>
    <property type="match status" value="1"/>
</dbReference>
<evidence type="ECO:0000256" key="5">
    <source>
        <dbReference type="ARBA" id="ARBA00022691"/>
    </source>
</evidence>
<keyword evidence="5 7" id="KW-0949">S-adenosyl-L-methionine</keyword>
<protein>
    <recommendedName>
        <fullName evidence="2 7">Site-specific DNA-methyltransferase (adenine-specific)</fullName>
        <ecNumber evidence="2 7">2.1.1.72</ecNumber>
    </recommendedName>
</protein>
<dbReference type="SUPFAM" id="SSF53335">
    <property type="entry name" value="S-adenosyl-L-methionine-dependent methyltransferases"/>
    <property type="match status" value="1"/>
</dbReference>
<dbReference type="Proteomes" id="UP001597375">
    <property type="component" value="Unassembled WGS sequence"/>
</dbReference>
<evidence type="ECO:0000313" key="8">
    <source>
        <dbReference type="EMBL" id="MFD2256509.1"/>
    </source>
</evidence>
<comment type="similarity">
    <text evidence="1 7">Belongs to the N(4)/N(6)-methyltransferase family.</text>
</comment>
<dbReference type="GO" id="GO:0032259">
    <property type="term" value="P:methylation"/>
    <property type="evidence" value="ECO:0007669"/>
    <property type="project" value="UniProtKB-KW"/>
</dbReference>
<evidence type="ECO:0000256" key="1">
    <source>
        <dbReference type="ARBA" id="ARBA00006594"/>
    </source>
</evidence>
<keyword evidence="9" id="KW-1185">Reference proteome</keyword>
<evidence type="ECO:0000313" key="9">
    <source>
        <dbReference type="Proteomes" id="UP001597375"/>
    </source>
</evidence>
<dbReference type="PIRSF" id="PIRSF000398">
    <property type="entry name" value="M_m6A_EcoRV"/>
    <property type="match status" value="1"/>
</dbReference>
<dbReference type="GO" id="GO:0008168">
    <property type="term" value="F:methyltransferase activity"/>
    <property type="evidence" value="ECO:0007669"/>
    <property type="project" value="UniProtKB-KW"/>
</dbReference>
<sequence>MQQAIEKFTPNRRVSSPVLKPFIKWAGGKRWLIADPTFELPEFSGRYIEPFLGGGAVFFHTRPQDALLSDVNSRLIEVYTAVRDSWELVFRELKRLQRLHDKKFYYEERKRNRVTSHTRAAQFIYLNRTCYNGLYRVNLKGEFNVPIGTKSRVLFEDEDFAEISRALSGATIRASDFAESIREAGEGDLVFADPPYTTAHNTNGFVRYNQNIFSWQDQLRLKIELTNAVRRGAKVVLTNADHESIRDLYRQEGRYRPMGRASLIAGNSLNRNKTTEAIYVIE</sequence>
<dbReference type="Pfam" id="PF02086">
    <property type="entry name" value="MethyltransfD12"/>
    <property type="match status" value="1"/>
</dbReference>
<reference evidence="9" key="1">
    <citation type="journal article" date="2019" name="Int. J. Syst. Evol. Microbiol.">
        <title>The Global Catalogue of Microorganisms (GCM) 10K type strain sequencing project: providing services to taxonomists for standard genome sequencing and annotation.</title>
        <authorList>
            <consortium name="The Broad Institute Genomics Platform"/>
            <consortium name="The Broad Institute Genome Sequencing Center for Infectious Disease"/>
            <person name="Wu L."/>
            <person name="Ma J."/>
        </authorList>
    </citation>
    <scope>NUCLEOTIDE SEQUENCE [LARGE SCALE GENOMIC DNA]</scope>
    <source>
        <strain evidence="9">CGMCC 4.7106</strain>
    </source>
</reference>
<proteinExistence type="inferred from homology"/>
<dbReference type="PROSITE" id="PS00092">
    <property type="entry name" value="N6_MTASE"/>
    <property type="match status" value="1"/>
</dbReference>
<dbReference type="PRINTS" id="PR00505">
    <property type="entry name" value="D12N6MTFRASE"/>
</dbReference>
<dbReference type="PANTHER" id="PTHR30481:SF3">
    <property type="entry name" value="DNA ADENINE METHYLASE"/>
    <property type="match status" value="1"/>
</dbReference>
<organism evidence="8 9">
    <name type="scientific">Luteolibacter algae</name>
    <dbReference type="NCBI Taxonomy" id="454151"/>
    <lineage>
        <taxon>Bacteria</taxon>
        <taxon>Pseudomonadati</taxon>
        <taxon>Verrucomicrobiota</taxon>
        <taxon>Verrucomicrobiia</taxon>
        <taxon>Verrucomicrobiales</taxon>
        <taxon>Verrucomicrobiaceae</taxon>
        <taxon>Luteolibacter</taxon>
    </lineage>
</organism>
<dbReference type="InterPro" id="IPR029063">
    <property type="entry name" value="SAM-dependent_MTases_sf"/>
</dbReference>
<name>A0ABW5D7Z7_9BACT</name>
<gene>
    <name evidence="8" type="ORF">ACFSSA_07470</name>
</gene>
<evidence type="ECO:0000256" key="4">
    <source>
        <dbReference type="ARBA" id="ARBA00022679"/>
    </source>
</evidence>
<dbReference type="EC" id="2.1.1.72" evidence="2 7"/>
<accession>A0ABW5D7Z7</accession>
<dbReference type="InterPro" id="IPR012327">
    <property type="entry name" value="MeTrfase_D12"/>
</dbReference>
<dbReference type="Gene3D" id="1.10.1020.10">
    <property type="entry name" value="Adenine-specific Methyltransferase, Domain 2"/>
    <property type="match status" value="1"/>
</dbReference>
<evidence type="ECO:0000256" key="3">
    <source>
        <dbReference type="ARBA" id="ARBA00022603"/>
    </source>
</evidence>
<keyword evidence="3 7" id="KW-0489">Methyltransferase</keyword>
<dbReference type="InterPro" id="IPR002052">
    <property type="entry name" value="DNA_methylase_N6_adenine_CS"/>
</dbReference>
<evidence type="ECO:0000256" key="2">
    <source>
        <dbReference type="ARBA" id="ARBA00011900"/>
    </source>
</evidence>
<dbReference type="InterPro" id="IPR012263">
    <property type="entry name" value="M_m6A_EcoRV"/>
</dbReference>